<feature type="transmembrane region" description="Helical" evidence="9">
    <location>
        <begin position="176"/>
        <end position="198"/>
    </location>
</feature>
<keyword evidence="7" id="KW-0067">ATP-binding</keyword>
<dbReference type="InterPro" id="IPR004358">
    <property type="entry name" value="Sig_transdc_His_kin-like_C"/>
</dbReference>
<proteinExistence type="predicted"/>
<keyword evidence="9" id="KW-0812">Transmembrane</keyword>
<name>A0A268EQZ0_9BACL</name>
<dbReference type="PROSITE" id="PS50109">
    <property type="entry name" value="HIS_KIN"/>
    <property type="match status" value="1"/>
</dbReference>
<dbReference type="Proteomes" id="UP000215596">
    <property type="component" value="Unassembled WGS sequence"/>
</dbReference>
<reference evidence="11 12" key="1">
    <citation type="submission" date="2017-07" db="EMBL/GenBank/DDBJ databases">
        <title>Isolation and whole genome analysis of endospore-forming bacteria from heroin.</title>
        <authorList>
            <person name="Kalinowski J."/>
            <person name="Ahrens B."/>
            <person name="Al-Dilaimi A."/>
            <person name="Winkler A."/>
            <person name="Wibberg D."/>
            <person name="Schleenbecker U."/>
            <person name="Ruckert C."/>
            <person name="Wolfel R."/>
            <person name="Grass G."/>
        </authorList>
    </citation>
    <scope>NUCLEOTIDE SEQUENCE [LARGE SCALE GENOMIC DNA]</scope>
    <source>
        <strain evidence="11 12">7537-G1</strain>
    </source>
</reference>
<dbReference type="PANTHER" id="PTHR43065:SF46">
    <property type="entry name" value="C4-DICARBOXYLATE TRANSPORT SENSOR PROTEIN DCTB"/>
    <property type="match status" value="1"/>
</dbReference>
<keyword evidence="3" id="KW-0597">Phosphoprotein</keyword>
<comment type="catalytic activity">
    <reaction evidence="1">
        <text>ATP + protein L-histidine = ADP + protein N-phospho-L-histidine.</text>
        <dbReference type="EC" id="2.7.13.3"/>
    </reaction>
</comment>
<dbReference type="InterPro" id="IPR036097">
    <property type="entry name" value="HisK_dim/P_sf"/>
</dbReference>
<dbReference type="EC" id="2.7.13.3" evidence="2"/>
<keyword evidence="5" id="KW-0547">Nucleotide-binding</keyword>
<dbReference type="InterPro" id="IPR003594">
    <property type="entry name" value="HATPase_dom"/>
</dbReference>
<dbReference type="SMART" id="SM00387">
    <property type="entry name" value="HATPase_c"/>
    <property type="match status" value="1"/>
</dbReference>
<comment type="caution">
    <text evidence="11">The sequence shown here is derived from an EMBL/GenBank/DDBJ whole genome shotgun (WGS) entry which is preliminary data.</text>
</comment>
<dbReference type="Pfam" id="PF00512">
    <property type="entry name" value="HisKA"/>
    <property type="match status" value="1"/>
</dbReference>
<evidence type="ECO:0000256" key="6">
    <source>
        <dbReference type="ARBA" id="ARBA00022777"/>
    </source>
</evidence>
<dbReference type="RefSeq" id="WP_095266001.1">
    <property type="nucleotide sequence ID" value="NZ_NPBY01000045.1"/>
</dbReference>
<keyword evidence="8" id="KW-0902">Two-component regulatory system</keyword>
<feature type="transmembrane region" description="Helical" evidence="9">
    <location>
        <begin position="100"/>
        <end position="124"/>
    </location>
</feature>
<evidence type="ECO:0000256" key="4">
    <source>
        <dbReference type="ARBA" id="ARBA00022679"/>
    </source>
</evidence>
<feature type="transmembrane region" description="Helical" evidence="9">
    <location>
        <begin position="71"/>
        <end position="88"/>
    </location>
</feature>
<dbReference type="CDD" id="cd00082">
    <property type="entry name" value="HisKA"/>
    <property type="match status" value="1"/>
</dbReference>
<keyword evidence="4" id="KW-0808">Transferase</keyword>
<dbReference type="Gene3D" id="1.10.287.130">
    <property type="match status" value="1"/>
</dbReference>
<feature type="transmembrane region" description="Helical" evidence="9">
    <location>
        <begin position="144"/>
        <end position="164"/>
    </location>
</feature>
<feature type="domain" description="Histidine kinase" evidence="10">
    <location>
        <begin position="356"/>
        <end position="561"/>
    </location>
</feature>
<dbReference type="Gene3D" id="3.30.565.10">
    <property type="entry name" value="Histidine kinase-like ATPase, C-terminal domain"/>
    <property type="match status" value="1"/>
</dbReference>
<protein>
    <recommendedName>
        <fullName evidence="2">histidine kinase</fullName>
        <ecNumber evidence="2">2.7.13.3</ecNumber>
    </recommendedName>
</protein>
<dbReference type="AlphaFoldDB" id="A0A268EQZ0"/>
<organism evidence="11 12">
    <name type="scientific">Paenibacillus campinasensis</name>
    <dbReference type="NCBI Taxonomy" id="66347"/>
    <lineage>
        <taxon>Bacteria</taxon>
        <taxon>Bacillati</taxon>
        <taxon>Bacillota</taxon>
        <taxon>Bacilli</taxon>
        <taxon>Bacillales</taxon>
        <taxon>Paenibacillaceae</taxon>
        <taxon>Paenibacillus</taxon>
    </lineage>
</organism>
<dbReference type="InterPro" id="IPR003661">
    <property type="entry name" value="HisK_dim/P_dom"/>
</dbReference>
<gene>
    <name evidence="11" type="ORF">CHH67_14985</name>
</gene>
<evidence type="ECO:0000256" key="7">
    <source>
        <dbReference type="ARBA" id="ARBA00022840"/>
    </source>
</evidence>
<dbReference type="PANTHER" id="PTHR43065">
    <property type="entry name" value="SENSOR HISTIDINE KINASE"/>
    <property type="match status" value="1"/>
</dbReference>
<evidence type="ECO:0000259" key="10">
    <source>
        <dbReference type="PROSITE" id="PS50109"/>
    </source>
</evidence>
<dbReference type="EMBL" id="NPBY01000045">
    <property type="protein sequence ID" value="PAD75511.1"/>
    <property type="molecule type" value="Genomic_DNA"/>
</dbReference>
<evidence type="ECO:0000256" key="3">
    <source>
        <dbReference type="ARBA" id="ARBA00022553"/>
    </source>
</evidence>
<dbReference type="OrthoDB" id="9759607at2"/>
<evidence type="ECO:0000256" key="5">
    <source>
        <dbReference type="ARBA" id="ARBA00022741"/>
    </source>
</evidence>
<dbReference type="SUPFAM" id="SSF55874">
    <property type="entry name" value="ATPase domain of HSP90 chaperone/DNA topoisomerase II/histidine kinase"/>
    <property type="match status" value="1"/>
</dbReference>
<evidence type="ECO:0000256" key="8">
    <source>
        <dbReference type="ARBA" id="ARBA00023012"/>
    </source>
</evidence>
<keyword evidence="9" id="KW-1133">Transmembrane helix</keyword>
<dbReference type="GO" id="GO:0005524">
    <property type="term" value="F:ATP binding"/>
    <property type="evidence" value="ECO:0007669"/>
    <property type="project" value="UniProtKB-KW"/>
</dbReference>
<keyword evidence="9" id="KW-0472">Membrane</keyword>
<evidence type="ECO:0000313" key="12">
    <source>
        <dbReference type="Proteomes" id="UP000215596"/>
    </source>
</evidence>
<evidence type="ECO:0000256" key="1">
    <source>
        <dbReference type="ARBA" id="ARBA00000085"/>
    </source>
</evidence>
<dbReference type="SUPFAM" id="SSF47384">
    <property type="entry name" value="Homodimeric domain of signal transducing histidine kinase"/>
    <property type="match status" value="1"/>
</dbReference>
<evidence type="ECO:0000313" key="11">
    <source>
        <dbReference type="EMBL" id="PAD75511.1"/>
    </source>
</evidence>
<feature type="transmembrane region" description="Helical" evidence="9">
    <location>
        <begin position="46"/>
        <end position="65"/>
    </location>
</feature>
<feature type="transmembrane region" description="Helical" evidence="9">
    <location>
        <begin position="6"/>
        <end position="26"/>
    </location>
</feature>
<evidence type="ECO:0000256" key="2">
    <source>
        <dbReference type="ARBA" id="ARBA00012438"/>
    </source>
</evidence>
<sequence>MLGLLKDIMLQVLLSAILIFQVPLLLDRQWKSLNRHKEKDMDFFRYRKHFVITCGVSMLLCILISSMNEFYVPLNLGIVPLFIGILYGSRRDGIVLAATYIMLLAWIGEFSYILIPLLAVWIAYPFLPWYSAHFSKGSKMEKVGWLWSGLIPAMLIIIASRVMDGKINNYHLDPDELLAMILYVLTGIFLAGFIVYGIETTQERLIYTRYYTMQQSRDGLQKLLEMVPLGMVTVDRQGGVIASNQLFMANLKSIFPHLTSRDLAAEPLIDVLEQTHEKEYIHSKFHNALLGEETNGEIVRCGSRVYSVSVFPFRRLYQEEVTEVVGILHDMTELERMRTEFRNAERLSLVGQMAASITHEIRNPMAVVRGFLQLMKEKSPDELDHYYRIVMEELDRANGIINDFLSLAQNRDQEKEDCHLHDIIQELSPLLWADANLRGQSIELKLATAVPNMQLNPKEIKQLILNLCRNGMEAMKEKGVLTIETKRSEDDVELYIIDTGIGIPEEERGRLFEPFFTTKSKGTGLGLALCLSIVQRHNGTIAVDSEEGKGTVFKIRLPLRAYAQSVLPSSSAASAASAE</sequence>
<dbReference type="SMART" id="SM00388">
    <property type="entry name" value="HisKA"/>
    <property type="match status" value="1"/>
</dbReference>
<dbReference type="Pfam" id="PF02518">
    <property type="entry name" value="HATPase_c"/>
    <property type="match status" value="1"/>
</dbReference>
<dbReference type="InterPro" id="IPR005467">
    <property type="entry name" value="His_kinase_dom"/>
</dbReference>
<dbReference type="InterPro" id="IPR036890">
    <property type="entry name" value="HATPase_C_sf"/>
</dbReference>
<accession>A0A268EQZ0</accession>
<dbReference type="Gene3D" id="3.30.450.20">
    <property type="entry name" value="PAS domain"/>
    <property type="match status" value="1"/>
</dbReference>
<dbReference type="PRINTS" id="PR00344">
    <property type="entry name" value="BCTRLSENSOR"/>
</dbReference>
<evidence type="ECO:0000256" key="9">
    <source>
        <dbReference type="SAM" id="Phobius"/>
    </source>
</evidence>
<dbReference type="GO" id="GO:0000155">
    <property type="term" value="F:phosphorelay sensor kinase activity"/>
    <property type="evidence" value="ECO:0007669"/>
    <property type="project" value="InterPro"/>
</dbReference>
<keyword evidence="6 11" id="KW-0418">Kinase</keyword>